<dbReference type="PRINTS" id="PR00455">
    <property type="entry name" value="HTHTETR"/>
</dbReference>
<dbReference type="SUPFAM" id="SSF46689">
    <property type="entry name" value="Homeodomain-like"/>
    <property type="match status" value="1"/>
</dbReference>
<organism evidence="5">
    <name type="scientific">marine sediment metagenome</name>
    <dbReference type="NCBI Taxonomy" id="412755"/>
    <lineage>
        <taxon>unclassified sequences</taxon>
        <taxon>metagenomes</taxon>
        <taxon>ecological metagenomes</taxon>
    </lineage>
</organism>
<dbReference type="GO" id="GO:0003677">
    <property type="term" value="F:DNA binding"/>
    <property type="evidence" value="ECO:0007669"/>
    <property type="project" value="UniProtKB-KW"/>
</dbReference>
<keyword evidence="2" id="KW-0238">DNA-binding</keyword>
<sequence>MKQALKSELSKQLILNEAFKLFYEDGFKTTSIEKIMKATTLTKGAFYHHYTNKKELGLEVITQKVQSRVQKRMVYPLYKEGNAYAILESTFLNSLKSFSLYDKKHGCPTNNLINEIGDSEKVYQKALKNIIEEWKTALVELIERGKVENSIKQEVSSAAAAIYLISAFEGIRGIRKLYDDDTIIKEYLNGLSIYLKQIKQ</sequence>
<protein>
    <recommendedName>
        <fullName evidence="4">HTH tetR-type domain-containing protein</fullName>
    </recommendedName>
</protein>
<dbReference type="InterPro" id="IPR009057">
    <property type="entry name" value="Homeodomain-like_sf"/>
</dbReference>
<gene>
    <name evidence="5" type="ORF">LCGC14_0198000</name>
</gene>
<dbReference type="InterPro" id="IPR001647">
    <property type="entry name" value="HTH_TetR"/>
</dbReference>
<dbReference type="InterPro" id="IPR011075">
    <property type="entry name" value="TetR_C"/>
</dbReference>
<dbReference type="EMBL" id="LAZR01000086">
    <property type="protein sequence ID" value="KKN93367.1"/>
    <property type="molecule type" value="Genomic_DNA"/>
</dbReference>
<dbReference type="PANTHER" id="PTHR47506">
    <property type="entry name" value="TRANSCRIPTIONAL REGULATORY PROTEIN"/>
    <property type="match status" value="1"/>
</dbReference>
<dbReference type="AlphaFoldDB" id="A0A0F9V0U6"/>
<feature type="domain" description="HTH tetR-type" evidence="4">
    <location>
        <begin position="8"/>
        <end position="68"/>
    </location>
</feature>
<dbReference type="SUPFAM" id="SSF48498">
    <property type="entry name" value="Tetracyclin repressor-like, C-terminal domain"/>
    <property type="match status" value="1"/>
</dbReference>
<name>A0A0F9V0U6_9ZZZZ</name>
<reference evidence="5" key="1">
    <citation type="journal article" date="2015" name="Nature">
        <title>Complex archaea that bridge the gap between prokaryotes and eukaryotes.</title>
        <authorList>
            <person name="Spang A."/>
            <person name="Saw J.H."/>
            <person name="Jorgensen S.L."/>
            <person name="Zaremba-Niedzwiedzka K."/>
            <person name="Martijn J."/>
            <person name="Lind A.E."/>
            <person name="van Eijk R."/>
            <person name="Schleper C."/>
            <person name="Guy L."/>
            <person name="Ettema T.J."/>
        </authorList>
    </citation>
    <scope>NUCLEOTIDE SEQUENCE</scope>
</reference>
<keyword evidence="1" id="KW-0805">Transcription regulation</keyword>
<accession>A0A0F9V0U6</accession>
<dbReference type="Gene3D" id="1.10.357.10">
    <property type="entry name" value="Tetracycline Repressor, domain 2"/>
    <property type="match status" value="1"/>
</dbReference>
<dbReference type="PANTHER" id="PTHR47506:SF1">
    <property type="entry name" value="HTH-TYPE TRANSCRIPTIONAL REGULATOR YJDC"/>
    <property type="match status" value="1"/>
</dbReference>
<evidence type="ECO:0000256" key="1">
    <source>
        <dbReference type="ARBA" id="ARBA00023015"/>
    </source>
</evidence>
<proteinExistence type="predicted"/>
<keyword evidence="3" id="KW-0804">Transcription</keyword>
<evidence type="ECO:0000259" key="4">
    <source>
        <dbReference type="PROSITE" id="PS50977"/>
    </source>
</evidence>
<evidence type="ECO:0000256" key="3">
    <source>
        <dbReference type="ARBA" id="ARBA00023163"/>
    </source>
</evidence>
<evidence type="ECO:0000313" key="5">
    <source>
        <dbReference type="EMBL" id="KKN93367.1"/>
    </source>
</evidence>
<dbReference type="InterPro" id="IPR036271">
    <property type="entry name" value="Tet_transcr_reg_TetR-rel_C_sf"/>
</dbReference>
<comment type="caution">
    <text evidence="5">The sequence shown here is derived from an EMBL/GenBank/DDBJ whole genome shotgun (WGS) entry which is preliminary data.</text>
</comment>
<dbReference type="PROSITE" id="PS50977">
    <property type="entry name" value="HTH_TETR_2"/>
    <property type="match status" value="1"/>
</dbReference>
<dbReference type="Pfam" id="PF16925">
    <property type="entry name" value="TetR_C_13"/>
    <property type="match status" value="1"/>
</dbReference>
<dbReference type="Pfam" id="PF00440">
    <property type="entry name" value="TetR_N"/>
    <property type="match status" value="1"/>
</dbReference>
<evidence type="ECO:0000256" key="2">
    <source>
        <dbReference type="ARBA" id="ARBA00023125"/>
    </source>
</evidence>